<dbReference type="InterPro" id="IPR012337">
    <property type="entry name" value="RNaseH-like_sf"/>
</dbReference>
<dbReference type="InterPro" id="IPR043502">
    <property type="entry name" value="DNA/RNA_pol_sf"/>
</dbReference>
<protein>
    <submittedName>
        <fullName evidence="7">Putative RNA-directed DNA polymerase</fullName>
    </submittedName>
</protein>
<evidence type="ECO:0000256" key="1">
    <source>
        <dbReference type="ARBA" id="ARBA00022670"/>
    </source>
</evidence>
<dbReference type="Proteomes" id="UP000447434">
    <property type="component" value="Chromosome 19"/>
</dbReference>
<dbReference type="PANTHER" id="PTHR42648">
    <property type="entry name" value="TRANSPOSASE, PUTATIVE-RELATED"/>
    <property type="match status" value="1"/>
</dbReference>
<dbReference type="Pfam" id="PF25597">
    <property type="entry name" value="SH3_retrovirus"/>
    <property type="match status" value="1"/>
</dbReference>
<feature type="compositionally biased region" description="Polar residues" evidence="5">
    <location>
        <begin position="510"/>
        <end position="529"/>
    </location>
</feature>
<dbReference type="Pfam" id="PF00665">
    <property type="entry name" value="rve"/>
    <property type="match status" value="1"/>
</dbReference>
<dbReference type="GO" id="GO:0003676">
    <property type="term" value="F:nucleic acid binding"/>
    <property type="evidence" value="ECO:0007669"/>
    <property type="project" value="InterPro"/>
</dbReference>
<keyword evidence="7" id="KW-0548">Nucleotidyltransferase</keyword>
<keyword evidence="7" id="KW-0808">Transferase</keyword>
<dbReference type="InterPro" id="IPR054722">
    <property type="entry name" value="PolX-like_BBD"/>
</dbReference>
<dbReference type="Pfam" id="PF22936">
    <property type="entry name" value="Pol_BBD"/>
    <property type="match status" value="1"/>
</dbReference>
<dbReference type="InterPro" id="IPR057670">
    <property type="entry name" value="SH3_retrovirus"/>
</dbReference>
<evidence type="ECO:0000256" key="4">
    <source>
        <dbReference type="ARBA" id="ARBA00022801"/>
    </source>
</evidence>
<keyword evidence="4" id="KW-0378">Hydrolase</keyword>
<reference evidence="8" key="1">
    <citation type="journal article" date="2020" name="Nat. Commun.">
        <title>Genome sequence of the cluster root forming white lupin.</title>
        <authorList>
            <person name="Hufnagel B."/>
            <person name="Marques A."/>
            <person name="Soriano A."/>
            <person name="Marques L."/>
            <person name="Divol F."/>
            <person name="Doumas P."/>
            <person name="Sallet E."/>
            <person name="Mancinotti D."/>
            <person name="Carrere S."/>
            <person name="Marande W."/>
            <person name="Arribat S."/>
            <person name="Keller J."/>
            <person name="Huneau C."/>
            <person name="Blein T."/>
            <person name="Aime D."/>
            <person name="Laguerre M."/>
            <person name="Taylor J."/>
            <person name="Schubert V."/>
            <person name="Nelson M."/>
            <person name="Geu-Flores F."/>
            <person name="Crespi M."/>
            <person name="Gallardo-Guerrero K."/>
            <person name="Delaux P.-M."/>
            <person name="Salse J."/>
            <person name="Berges H."/>
            <person name="Guyot R."/>
            <person name="Gouzy J."/>
            <person name="Peret B."/>
        </authorList>
    </citation>
    <scope>NUCLEOTIDE SEQUENCE [LARGE SCALE GENOMIC DNA]</scope>
    <source>
        <strain evidence="8">cv. Amiga</strain>
    </source>
</reference>
<evidence type="ECO:0000256" key="3">
    <source>
        <dbReference type="ARBA" id="ARBA00022750"/>
    </source>
</evidence>
<keyword evidence="3" id="KW-0064">Aspartyl protease</keyword>
<dbReference type="EMBL" id="WOCE01000019">
    <property type="protein sequence ID" value="KAE9592424.1"/>
    <property type="molecule type" value="Genomic_DNA"/>
</dbReference>
<dbReference type="InterPro" id="IPR039537">
    <property type="entry name" value="Retrotran_Ty1/copia-like"/>
</dbReference>
<keyword evidence="8" id="KW-1185">Reference proteome</keyword>
<evidence type="ECO:0000256" key="5">
    <source>
        <dbReference type="SAM" id="MobiDB-lite"/>
    </source>
</evidence>
<comment type="caution">
    <text evidence="7">The sequence shown here is derived from an EMBL/GenBank/DDBJ whole genome shotgun (WGS) entry which is preliminary data.</text>
</comment>
<feature type="domain" description="Integrase catalytic" evidence="6">
    <location>
        <begin position="254"/>
        <end position="428"/>
    </location>
</feature>
<keyword evidence="2" id="KW-0479">Metal-binding</keyword>
<keyword evidence="1" id="KW-0645">Protease</keyword>
<dbReference type="SUPFAM" id="SSF53098">
    <property type="entry name" value="Ribonuclease H-like"/>
    <property type="match status" value="1"/>
</dbReference>
<dbReference type="GO" id="GO:0003964">
    <property type="term" value="F:RNA-directed DNA polymerase activity"/>
    <property type="evidence" value="ECO:0007669"/>
    <property type="project" value="UniProtKB-KW"/>
</dbReference>
<evidence type="ECO:0000313" key="8">
    <source>
        <dbReference type="Proteomes" id="UP000447434"/>
    </source>
</evidence>
<dbReference type="InterPro" id="IPR013103">
    <property type="entry name" value="RVT_2"/>
</dbReference>
<proteinExistence type="predicted"/>
<accession>A0A6A4NX52</accession>
<dbReference type="PANTHER" id="PTHR42648:SF31">
    <property type="entry name" value="RNA-DIRECTED DNA POLYMERASE"/>
    <property type="match status" value="1"/>
</dbReference>
<dbReference type="PROSITE" id="PS50994">
    <property type="entry name" value="INTEGRASE"/>
    <property type="match status" value="1"/>
</dbReference>
<dbReference type="InterPro" id="IPR036397">
    <property type="entry name" value="RNaseH_sf"/>
</dbReference>
<dbReference type="GO" id="GO:0006508">
    <property type="term" value="P:proteolysis"/>
    <property type="evidence" value="ECO:0007669"/>
    <property type="project" value="UniProtKB-KW"/>
</dbReference>
<dbReference type="Pfam" id="PF07727">
    <property type="entry name" value="RVT_2"/>
    <property type="match status" value="1"/>
</dbReference>
<dbReference type="Gene3D" id="3.30.420.10">
    <property type="entry name" value="Ribonuclease H-like superfamily/Ribonuclease H"/>
    <property type="match status" value="1"/>
</dbReference>
<sequence>MANNTMVFPLDGDGSTLISDMNKETPTSSRGFTEKEVQEILALLNQNKGNLVHTRNSVVNTTMPTDMHSSSPGIINHQWLLDTGATYHITYDLSLFSTRKNIPPILITLPNGQKINTSISGTVRLTNNIELKDVLFVPHFQVNLVSVHKLVKTLQCHLIFSQNQCVILQNISKKMIGSANLQQRLYALNLGVEKHSLFSSSVFQSLTNKHVETSLWHMRFGHVSKPILQLLSKQFSFSWNKNILPCDVRHISKQKKLPFSLSATHTTKSFDLLHVDIWGPYAVPSIFGQKYFLTLVDDYSRFTWIILMKSKAETRVNLIKFISYIETQFSTKLKCLKSDNGVEILMNDFLASKGIIHQRTCIETPQQNGIVERKHQHILNVARSLFFHSCIPSKLWNFSIQHPVHLINRVPSPLLQNKSPYQCLYNELPIISHLKVFGCLAFANTIISNRTKFDQRARKTVFIGYKEGSKGYILYDLKSHTILLSRNVLFYENDFPFQTIPSDPIAVQNEIPNPNTTPSLTYPSHSYTEPPSPISAMPQTRLDENTQLSLLNNDHPIPTRQSLRPKRPSSHLQDYYCNTFSNFVKNKPNVAHPLSSVLCYTNCSPNYRSFCLSISSSQEPSSYAQASKIPCWEEAMKNELQALAINDTWSLVELPEDKHLIGCKWVYKTKYHADGSLERHKARLVAKGYTQMEGVDYSNTFSHVVKITTIRVVLALAAAKTWHLEQLDINNAFLHGDLHEEVYMVPPPGLSLPQPNLVCKLHKSLYGLKQASREWHTTLSAKLISLGYSHSQADQALFTKGTPTSFTAILVYVDDLVLIGNNLVELKHVKHVLHQCFRIKDLGPLRYFLGLEISKSKHGIHLNQRKYTLSLIEESGCLASRLVKTPFDPSIKLQLNQGEPFKDPSCYSRLVGRLLYLTISRPDISYFVQQLSLFMAKPMETHYKVALRVLHYLKASPAQGLLFSSRSTLKLSAFADSDWACYLDTRKSLTGFCIFLGDSLVSWKTKKQNIVSRSSSEAEYRALGSLACEIQWLNYLFADFQIPIQNPTSVYCDNKSTIYLAHNPVFH</sequence>
<keyword evidence="7" id="KW-0695">RNA-directed DNA polymerase</keyword>
<evidence type="ECO:0000313" key="7">
    <source>
        <dbReference type="EMBL" id="KAE9592424.1"/>
    </source>
</evidence>
<evidence type="ECO:0000256" key="2">
    <source>
        <dbReference type="ARBA" id="ARBA00022723"/>
    </source>
</evidence>
<feature type="region of interest" description="Disordered" evidence="5">
    <location>
        <begin position="508"/>
        <end position="536"/>
    </location>
</feature>
<gene>
    <name evidence="7" type="ORF">Lalb_Chr19g0129151</name>
</gene>
<dbReference type="CDD" id="cd09272">
    <property type="entry name" value="RNase_HI_RT_Ty1"/>
    <property type="match status" value="1"/>
</dbReference>
<dbReference type="InterPro" id="IPR001584">
    <property type="entry name" value="Integrase_cat-core"/>
</dbReference>
<organism evidence="7 8">
    <name type="scientific">Lupinus albus</name>
    <name type="common">White lupine</name>
    <name type="synonym">Lupinus termis</name>
    <dbReference type="NCBI Taxonomy" id="3870"/>
    <lineage>
        <taxon>Eukaryota</taxon>
        <taxon>Viridiplantae</taxon>
        <taxon>Streptophyta</taxon>
        <taxon>Embryophyta</taxon>
        <taxon>Tracheophyta</taxon>
        <taxon>Spermatophyta</taxon>
        <taxon>Magnoliopsida</taxon>
        <taxon>eudicotyledons</taxon>
        <taxon>Gunneridae</taxon>
        <taxon>Pentapetalae</taxon>
        <taxon>rosids</taxon>
        <taxon>fabids</taxon>
        <taxon>Fabales</taxon>
        <taxon>Fabaceae</taxon>
        <taxon>Papilionoideae</taxon>
        <taxon>50 kb inversion clade</taxon>
        <taxon>genistoids sensu lato</taxon>
        <taxon>core genistoids</taxon>
        <taxon>Genisteae</taxon>
        <taxon>Lupinus</taxon>
    </lineage>
</organism>
<dbReference type="GO" id="GO:0004190">
    <property type="term" value="F:aspartic-type endopeptidase activity"/>
    <property type="evidence" value="ECO:0007669"/>
    <property type="project" value="UniProtKB-KW"/>
</dbReference>
<dbReference type="SUPFAM" id="SSF56672">
    <property type="entry name" value="DNA/RNA polymerases"/>
    <property type="match status" value="1"/>
</dbReference>
<dbReference type="GO" id="GO:0015074">
    <property type="term" value="P:DNA integration"/>
    <property type="evidence" value="ECO:0007669"/>
    <property type="project" value="InterPro"/>
</dbReference>
<name>A0A6A4NX52_LUPAL</name>
<dbReference type="Pfam" id="PF13976">
    <property type="entry name" value="gag_pre-integrs"/>
    <property type="match status" value="1"/>
</dbReference>
<dbReference type="InterPro" id="IPR025724">
    <property type="entry name" value="GAG-pre-integrase_dom"/>
</dbReference>
<dbReference type="GO" id="GO:0046872">
    <property type="term" value="F:metal ion binding"/>
    <property type="evidence" value="ECO:0007669"/>
    <property type="project" value="UniProtKB-KW"/>
</dbReference>
<dbReference type="AlphaFoldDB" id="A0A6A4NX52"/>
<dbReference type="OrthoDB" id="985788at2759"/>
<evidence type="ECO:0000259" key="6">
    <source>
        <dbReference type="PROSITE" id="PS50994"/>
    </source>
</evidence>